<evidence type="ECO:0000313" key="1">
    <source>
        <dbReference type="EMBL" id="JAE31000.1"/>
    </source>
</evidence>
<reference evidence="1" key="2">
    <citation type="journal article" date="2015" name="Data Brief">
        <title>Shoot transcriptome of the giant reed, Arundo donax.</title>
        <authorList>
            <person name="Barrero R.A."/>
            <person name="Guerrero F.D."/>
            <person name="Moolhuijzen P."/>
            <person name="Goolsby J.A."/>
            <person name="Tidwell J."/>
            <person name="Bellgard S.E."/>
            <person name="Bellgard M.I."/>
        </authorList>
    </citation>
    <scope>NUCLEOTIDE SEQUENCE</scope>
    <source>
        <tissue evidence="1">Shoot tissue taken approximately 20 cm above the soil surface</tissue>
    </source>
</reference>
<reference evidence="1" key="1">
    <citation type="submission" date="2014-09" db="EMBL/GenBank/DDBJ databases">
        <authorList>
            <person name="Magalhaes I.L.F."/>
            <person name="Oliveira U."/>
            <person name="Santos F.R."/>
            <person name="Vidigal T.H.D.A."/>
            <person name="Brescovit A.D."/>
            <person name="Santos A.J."/>
        </authorList>
    </citation>
    <scope>NUCLEOTIDE SEQUENCE</scope>
    <source>
        <tissue evidence="1">Shoot tissue taken approximately 20 cm above the soil surface</tissue>
    </source>
</reference>
<organism evidence="1">
    <name type="scientific">Arundo donax</name>
    <name type="common">Giant reed</name>
    <name type="synonym">Donax arundinaceus</name>
    <dbReference type="NCBI Taxonomy" id="35708"/>
    <lineage>
        <taxon>Eukaryota</taxon>
        <taxon>Viridiplantae</taxon>
        <taxon>Streptophyta</taxon>
        <taxon>Embryophyta</taxon>
        <taxon>Tracheophyta</taxon>
        <taxon>Spermatophyta</taxon>
        <taxon>Magnoliopsida</taxon>
        <taxon>Liliopsida</taxon>
        <taxon>Poales</taxon>
        <taxon>Poaceae</taxon>
        <taxon>PACMAD clade</taxon>
        <taxon>Arundinoideae</taxon>
        <taxon>Arundineae</taxon>
        <taxon>Arundo</taxon>
    </lineage>
</organism>
<sequence>MEFYDQRLWRSGTSGKGN</sequence>
<dbReference type="EMBL" id="GBRH01166896">
    <property type="protein sequence ID" value="JAE31000.1"/>
    <property type="molecule type" value="Transcribed_RNA"/>
</dbReference>
<accession>A0A0A9H178</accession>
<name>A0A0A9H178_ARUDO</name>
<protein>
    <submittedName>
        <fullName evidence="1">Uncharacterized protein</fullName>
    </submittedName>
</protein>
<proteinExistence type="predicted"/>
<dbReference type="AlphaFoldDB" id="A0A0A9H178"/>